<dbReference type="Gramene" id="MELO3C003090.2.1">
    <property type="protein sequence ID" value="MELO3C003090.2.1"/>
    <property type="gene ID" value="MELO3C003090.2"/>
</dbReference>
<dbReference type="PANTHER" id="PTHR34121:SF1">
    <property type="entry name" value="FILAMIN-A-INTERACTING PROTEIN 1"/>
    <property type="match status" value="1"/>
</dbReference>
<sequence>MSWLRAAVIRAVEAGAGGKDNITRTVRNVAGTVVYHAGNAVVEGAKIIQDRIILQEILSQVQLCSKLEELLLKKKLFNDGDSPQLHAEKFCGHTVFQVNTLLSAARMRLHNAREEREHFDEASNQILVHLKTKES</sequence>
<organism evidence="1">
    <name type="scientific">Cucumis melo</name>
    <name type="common">Muskmelon</name>
    <dbReference type="NCBI Taxonomy" id="3656"/>
    <lineage>
        <taxon>Eukaryota</taxon>
        <taxon>Viridiplantae</taxon>
        <taxon>Streptophyta</taxon>
        <taxon>Embryophyta</taxon>
        <taxon>Tracheophyta</taxon>
        <taxon>Spermatophyta</taxon>
        <taxon>Magnoliopsida</taxon>
        <taxon>eudicotyledons</taxon>
        <taxon>Gunneridae</taxon>
        <taxon>Pentapetalae</taxon>
        <taxon>rosids</taxon>
        <taxon>fabids</taxon>
        <taxon>Cucurbitales</taxon>
        <taxon>Cucurbitaceae</taxon>
        <taxon>Benincaseae</taxon>
        <taxon>Cucumis</taxon>
    </lineage>
</organism>
<proteinExistence type="predicted"/>
<evidence type="ECO:0000313" key="1">
    <source>
        <dbReference type="EnsemblPlants" id="MELO3C003090.2.1"/>
    </source>
</evidence>
<dbReference type="EnsemblPlants" id="MELO3C003090.2.1">
    <property type="protein sequence ID" value="MELO3C003090.2.1"/>
    <property type="gene ID" value="MELO3C003090.2"/>
</dbReference>
<reference evidence="1" key="1">
    <citation type="submission" date="2023-03" db="UniProtKB">
        <authorList>
            <consortium name="EnsemblPlants"/>
        </authorList>
    </citation>
    <scope>IDENTIFICATION</scope>
</reference>
<dbReference type="PANTHER" id="PTHR34121">
    <property type="entry name" value="MYOSIN-11"/>
    <property type="match status" value="1"/>
</dbReference>
<dbReference type="AlphaFoldDB" id="A0A9I9CG91"/>
<name>A0A9I9CG91_CUCME</name>
<accession>A0A9I9CG91</accession>
<protein>
    <submittedName>
        <fullName evidence="1">Uncharacterized protein</fullName>
    </submittedName>
</protein>